<dbReference type="AlphaFoldDB" id="A0AAN9U5C1"/>
<evidence type="ECO:0000256" key="2">
    <source>
        <dbReference type="SAM" id="Phobius"/>
    </source>
</evidence>
<accession>A0AAN9U5C1</accession>
<gene>
    <name evidence="3" type="ORF">SLS53_006402</name>
</gene>
<organism evidence="3 4">
    <name type="scientific">Cytospora paraplurivora</name>
    <dbReference type="NCBI Taxonomy" id="2898453"/>
    <lineage>
        <taxon>Eukaryota</taxon>
        <taxon>Fungi</taxon>
        <taxon>Dikarya</taxon>
        <taxon>Ascomycota</taxon>
        <taxon>Pezizomycotina</taxon>
        <taxon>Sordariomycetes</taxon>
        <taxon>Sordariomycetidae</taxon>
        <taxon>Diaporthales</taxon>
        <taxon>Cytosporaceae</taxon>
        <taxon>Cytospora</taxon>
    </lineage>
</organism>
<keyword evidence="2" id="KW-0812">Transmembrane</keyword>
<proteinExistence type="predicted"/>
<keyword evidence="4" id="KW-1185">Reference proteome</keyword>
<dbReference type="Proteomes" id="UP001320245">
    <property type="component" value="Unassembled WGS sequence"/>
</dbReference>
<feature type="region of interest" description="Disordered" evidence="1">
    <location>
        <begin position="20"/>
        <end position="50"/>
    </location>
</feature>
<evidence type="ECO:0000256" key="1">
    <source>
        <dbReference type="SAM" id="MobiDB-lite"/>
    </source>
</evidence>
<protein>
    <submittedName>
        <fullName evidence="3">Uncharacterized protein</fullName>
    </submittedName>
</protein>
<dbReference type="EMBL" id="JAJSPL020000028">
    <property type="protein sequence ID" value="KAK7737782.1"/>
    <property type="molecule type" value="Genomic_DNA"/>
</dbReference>
<keyword evidence="2" id="KW-1133">Transmembrane helix</keyword>
<keyword evidence="2" id="KW-0472">Membrane</keyword>
<comment type="caution">
    <text evidence="3">The sequence shown here is derived from an EMBL/GenBank/DDBJ whole genome shotgun (WGS) entry which is preliminary data.</text>
</comment>
<reference evidence="3 4" key="1">
    <citation type="journal article" date="2023" name="PLoS ONE">
        <title>Cytospora paraplurivora sp. nov. isolated from orchards with fruit tree decline syndrome in Ontario, Canada.</title>
        <authorList>
            <person name="Ilyukhin E."/>
            <person name="Nguyen H.D.T."/>
            <person name="Castle A.J."/>
            <person name="Ellouze W."/>
        </authorList>
    </citation>
    <scope>NUCLEOTIDE SEQUENCE [LARGE SCALE GENOMIC DNA]</scope>
    <source>
        <strain evidence="3 4">FDS-564</strain>
    </source>
</reference>
<sequence length="204" mass="21781">MAPRNTDLDFSQEPKALLLRGITGPKMAAETPYNKPEATERKQASAEDSPGLEVVEAGLGLEVTPPSQLPEALPQQHQYEPYAEYKPWPEYSPQQSLPNPVSFPYPIAVTQGSAATGPPYSEVPASNHQWNGGRNPFEPPGKTAAKGRICGLRRMVFWAILAIVVFAIVAAVAIGVGVGLGTRSNAPAARGVLRSVAARKGAWE</sequence>
<evidence type="ECO:0000313" key="3">
    <source>
        <dbReference type="EMBL" id="KAK7737782.1"/>
    </source>
</evidence>
<evidence type="ECO:0000313" key="4">
    <source>
        <dbReference type="Proteomes" id="UP001320245"/>
    </source>
</evidence>
<name>A0AAN9U5C1_9PEZI</name>
<feature type="transmembrane region" description="Helical" evidence="2">
    <location>
        <begin position="156"/>
        <end position="180"/>
    </location>
</feature>